<evidence type="ECO:0000259" key="1">
    <source>
        <dbReference type="Pfam" id="PF00156"/>
    </source>
</evidence>
<dbReference type="RefSeq" id="WP_158090542.1">
    <property type="nucleotide sequence ID" value="NZ_MDSU01000018.1"/>
</dbReference>
<dbReference type="InterPro" id="IPR000836">
    <property type="entry name" value="PRTase_dom"/>
</dbReference>
<keyword evidence="3" id="KW-1185">Reference proteome</keyword>
<organism evidence="2 3">
    <name type="scientific">Desulfurella amilsii</name>
    <dbReference type="NCBI Taxonomy" id="1562698"/>
    <lineage>
        <taxon>Bacteria</taxon>
        <taxon>Pseudomonadati</taxon>
        <taxon>Campylobacterota</taxon>
        <taxon>Desulfurellia</taxon>
        <taxon>Desulfurellales</taxon>
        <taxon>Desulfurellaceae</taxon>
        <taxon>Desulfurella</taxon>
    </lineage>
</organism>
<dbReference type="OrthoDB" id="5421180at2"/>
<keyword evidence="2" id="KW-0808">Transferase</keyword>
<dbReference type="Pfam" id="PF00156">
    <property type="entry name" value="Pribosyltran"/>
    <property type="match status" value="1"/>
</dbReference>
<evidence type="ECO:0000313" key="2">
    <source>
        <dbReference type="EMBL" id="OSS41672.1"/>
    </source>
</evidence>
<proteinExistence type="predicted"/>
<dbReference type="EMBL" id="MDSU01000018">
    <property type="protein sequence ID" value="OSS41672.1"/>
    <property type="molecule type" value="Genomic_DNA"/>
</dbReference>
<dbReference type="InterPro" id="IPR029057">
    <property type="entry name" value="PRTase-like"/>
</dbReference>
<sequence>MKLHFKNREQVGIELAEKLKDMVKGEPAVVLGLPRGGVPIASIIAKTLNLEFNIYVSKKIPHPQDEEFAIGAIGEFGEVSVNPFFPNVITKSSIENIKNKINSYINKYRKKPLPSLESKIVILADDGIATGLSMMAAIKDIQQFHPKKILAATGVAAQDTFEKLNKMTTVVALIISNDPFFSVGMYYEDFHQLTDQEVERILSDEQ</sequence>
<dbReference type="Proteomes" id="UP000194141">
    <property type="component" value="Unassembled WGS sequence"/>
</dbReference>
<dbReference type="Gene3D" id="3.40.50.2020">
    <property type="match status" value="1"/>
</dbReference>
<dbReference type="SUPFAM" id="SSF53271">
    <property type="entry name" value="PRTase-like"/>
    <property type="match status" value="1"/>
</dbReference>
<comment type="caution">
    <text evidence="2">The sequence shown here is derived from an EMBL/GenBank/DDBJ whole genome shotgun (WGS) entry which is preliminary data.</text>
</comment>
<dbReference type="STRING" id="1562698.DESAMIL20_1225"/>
<dbReference type="GO" id="GO:0016740">
    <property type="term" value="F:transferase activity"/>
    <property type="evidence" value="ECO:0007669"/>
    <property type="project" value="UniProtKB-KW"/>
</dbReference>
<accession>A0A1X4XVV7</accession>
<dbReference type="Gene3D" id="3.30.1310.20">
    <property type="entry name" value="PRTase-like"/>
    <property type="match status" value="1"/>
</dbReference>
<feature type="domain" description="Phosphoribosyltransferase" evidence="1">
    <location>
        <begin position="6"/>
        <end position="187"/>
    </location>
</feature>
<dbReference type="AlphaFoldDB" id="A0A1X4XVV7"/>
<reference evidence="2 3" key="1">
    <citation type="journal article" date="2017" name="Front. Microbiol.">
        <title>Genome Sequence of Desulfurella amilsii Strain TR1 and Comparative Genomics of Desulfurellaceae Family.</title>
        <authorList>
            <person name="Florentino A.P."/>
            <person name="Stams A.J."/>
            <person name="Sanchez-Andrea I."/>
        </authorList>
    </citation>
    <scope>NUCLEOTIDE SEQUENCE [LARGE SCALE GENOMIC DNA]</scope>
    <source>
        <strain evidence="2 3">TR1</strain>
    </source>
</reference>
<evidence type="ECO:0000313" key="3">
    <source>
        <dbReference type="Proteomes" id="UP000194141"/>
    </source>
</evidence>
<protein>
    <submittedName>
        <fullName evidence="2">Phosphoribosyl transferase domain protein</fullName>
    </submittedName>
</protein>
<name>A0A1X4XVV7_9BACT</name>
<gene>
    <name evidence="2" type="ORF">DESAMIL20_1225</name>
</gene>
<dbReference type="CDD" id="cd06223">
    <property type="entry name" value="PRTases_typeI"/>
    <property type="match status" value="1"/>
</dbReference>